<dbReference type="EMBL" id="GBRH01279634">
    <property type="protein sequence ID" value="JAD18261.1"/>
    <property type="molecule type" value="Transcribed_RNA"/>
</dbReference>
<reference evidence="1" key="2">
    <citation type="journal article" date="2015" name="Data Brief">
        <title>Shoot transcriptome of the giant reed, Arundo donax.</title>
        <authorList>
            <person name="Barrero R.A."/>
            <person name="Guerrero F.D."/>
            <person name="Moolhuijzen P."/>
            <person name="Goolsby J.A."/>
            <person name="Tidwell J."/>
            <person name="Bellgard S.E."/>
            <person name="Bellgard M.I."/>
        </authorList>
    </citation>
    <scope>NUCLEOTIDE SEQUENCE</scope>
    <source>
        <tissue evidence="1">Shoot tissue taken approximately 20 cm above the soil surface</tissue>
    </source>
</reference>
<dbReference type="AlphaFoldDB" id="A0A0A9UAH1"/>
<proteinExistence type="predicted"/>
<name>A0A0A9UAH1_ARUDO</name>
<evidence type="ECO:0000313" key="1">
    <source>
        <dbReference type="EMBL" id="JAD18261.1"/>
    </source>
</evidence>
<organism evidence="1">
    <name type="scientific">Arundo donax</name>
    <name type="common">Giant reed</name>
    <name type="synonym">Donax arundinaceus</name>
    <dbReference type="NCBI Taxonomy" id="35708"/>
    <lineage>
        <taxon>Eukaryota</taxon>
        <taxon>Viridiplantae</taxon>
        <taxon>Streptophyta</taxon>
        <taxon>Embryophyta</taxon>
        <taxon>Tracheophyta</taxon>
        <taxon>Spermatophyta</taxon>
        <taxon>Magnoliopsida</taxon>
        <taxon>Liliopsida</taxon>
        <taxon>Poales</taxon>
        <taxon>Poaceae</taxon>
        <taxon>PACMAD clade</taxon>
        <taxon>Arundinoideae</taxon>
        <taxon>Arundineae</taxon>
        <taxon>Arundo</taxon>
    </lineage>
</organism>
<sequence>MDHHDLASIPLFFFPAYAFFKIMHFFTRSYLNKHFNGYA</sequence>
<accession>A0A0A9UAH1</accession>
<protein>
    <submittedName>
        <fullName evidence="1">Uncharacterized protein</fullName>
    </submittedName>
</protein>
<reference evidence="1" key="1">
    <citation type="submission" date="2014-09" db="EMBL/GenBank/DDBJ databases">
        <authorList>
            <person name="Magalhaes I.L.F."/>
            <person name="Oliveira U."/>
            <person name="Santos F.R."/>
            <person name="Vidigal T.H.D.A."/>
            <person name="Brescovit A.D."/>
            <person name="Santos A.J."/>
        </authorList>
    </citation>
    <scope>NUCLEOTIDE SEQUENCE</scope>
    <source>
        <tissue evidence="1">Shoot tissue taken approximately 20 cm above the soil surface</tissue>
    </source>
</reference>